<gene>
    <name evidence="2" type="ORF">EUGRSUZ_J01220</name>
</gene>
<evidence type="ECO:0000256" key="1">
    <source>
        <dbReference type="SAM" id="MobiDB-lite"/>
    </source>
</evidence>
<sequence length="95" mass="10690">MKLPTDYSSYGQESVAPKQAKTKASIAQTKTKNKEMTKSQAKMDYPYSQFCFFFKGNSIGRTMLLPKCHQKEKFHISRSQSNDASAPVKGNCKNS</sequence>
<proteinExistence type="predicted"/>
<feature type="region of interest" description="Disordered" evidence="1">
    <location>
        <begin position="75"/>
        <end position="95"/>
    </location>
</feature>
<name>A0A059ACE1_EUCGR</name>
<evidence type="ECO:0000313" key="2">
    <source>
        <dbReference type="EMBL" id="KCW51762.1"/>
    </source>
</evidence>
<dbReference type="EMBL" id="KK198762">
    <property type="protein sequence ID" value="KCW51762.1"/>
    <property type="molecule type" value="Genomic_DNA"/>
</dbReference>
<protein>
    <submittedName>
        <fullName evidence="2">Uncharacterized protein</fullName>
    </submittedName>
</protein>
<dbReference type="InParanoid" id="A0A059ACE1"/>
<accession>A0A059ACE1</accession>
<dbReference type="AlphaFoldDB" id="A0A059ACE1"/>
<feature type="region of interest" description="Disordered" evidence="1">
    <location>
        <begin position="1"/>
        <end position="39"/>
    </location>
</feature>
<organism evidence="2">
    <name type="scientific">Eucalyptus grandis</name>
    <name type="common">Flooded gum</name>
    <dbReference type="NCBI Taxonomy" id="71139"/>
    <lineage>
        <taxon>Eukaryota</taxon>
        <taxon>Viridiplantae</taxon>
        <taxon>Streptophyta</taxon>
        <taxon>Embryophyta</taxon>
        <taxon>Tracheophyta</taxon>
        <taxon>Spermatophyta</taxon>
        <taxon>Magnoliopsida</taxon>
        <taxon>eudicotyledons</taxon>
        <taxon>Gunneridae</taxon>
        <taxon>Pentapetalae</taxon>
        <taxon>rosids</taxon>
        <taxon>malvids</taxon>
        <taxon>Myrtales</taxon>
        <taxon>Myrtaceae</taxon>
        <taxon>Myrtoideae</taxon>
        <taxon>Eucalypteae</taxon>
        <taxon>Eucalyptus</taxon>
    </lineage>
</organism>
<reference evidence="2" key="1">
    <citation type="submission" date="2013-07" db="EMBL/GenBank/DDBJ databases">
        <title>The genome of Eucalyptus grandis.</title>
        <authorList>
            <person name="Schmutz J."/>
            <person name="Hayes R."/>
            <person name="Myburg A."/>
            <person name="Tuskan G."/>
            <person name="Grattapaglia D."/>
            <person name="Rokhsar D.S."/>
        </authorList>
    </citation>
    <scope>NUCLEOTIDE SEQUENCE</scope>
    <source>
        <tissue evidence="2">Leaf extractions</tissue>
    </source>
</reference>
<dbReference type="Gramene" id="KCW51762">
    <property type="protein sequence ID" value="KCW51762"/>
    <property type="gene ID" value="EUGRSUZ_J01220"/>
</dbReference>
<feature type="compositionally biased region" description="Polar residues" evidence="1">
    <location>
        <begin position="1"/>
        <end position="12"/>
    </location>
</feature>